<dbReference type="Gene3D" id="2.160.20.110">
    <property type="match status" value="3"/>
</dbReference>
<dbReference type="EMBL" id="QSGO01000015">
    <property type="protein sequence ID" value="RHB33428.1"/>
    <property type="molecule type" value="Genomic_DNA"/>
</dbReference>
<proteinExistence type="predicted"/>
<dbReference type="RefSeq" id="WP_122201939.1">
    <property type="nucleotide sequence ID" value="NZ_CABJFV010000015.1"/>
</dbReference>
<evidence type="ECO:0000313" key="4">
    <source>
        <dbReference type="Proteomes" id="UP000284379"/>
    </source>
</evidence>
<feature type="signal peptide" evidence="1">
    <location>
        <begin position="1"/>
        <end position="22"/>
    </location>
</feature>
<dbReference type="NCBIfam" id="TIGR04183">
    <property type="entry name" value="Por_Secre_tail"/>
    <property type="match status" value="1"/>
</dbReference>
<accession>A0A413VIN1</accession>
<reference evidence="3 4" key="1">
    <citation type="submission" date="2018-08" db="EMBL/GenBank/DDBJ databases">
        <title>A genome reference for cultivated species of the human gut microbiota.</title>
        <authorList>
            <person name="Zou Y."/>
            <person name="Xue W."/>
            <person name="Luo G."/>
        </authorList>
    </citation>
    <scope>NUCLEOTIDE SEQUENCE [LARGE SCALE GENOMIC DNA]</scope>
    <source>
        <strain evidence="3 4">AM40-30BH</strain>
    </source>
</reference>
<feature type="domain" description="GLUG" evidence="2">
    <location>
        <begin position="164"/>
        <end position="188"/>
    </location>
</feature>
<dbReference type="AlphaFoldDB" id="A0A413VIN1"/>
<evidence type="ECO:0000313" key="3">
    <source>
        <dbReference type="EMBL" id="RHB33428.1"/>
    </source>
</evidence>
<dbReference type="Proteomes" id="UP000284379">
    <property type="component" value="Unassembled WGS sequence"/>
</dbReference>
<feature type="chain" id="PRO_5019099940" evidence="1">
    <location>
        <begin position="23"/>
        <end position="1028"/>
    </location>
</feature>
<organism evidence="3 4">
    <name type="scientific">Bacteroides nordii</name>
    <dbReference type="NCBI Taxonomy" id="291645"/>
    <lineage>
        <taxon>Bacteria</taxon>
        <taxon>Pseudomonadati</taxon>
        <taxon>Bacteroidota</taxon>
        <taxon>Bacteroidia</taxon>
        <taxon>Bacteroidales</taxon>
        <taxon>Bacteroidaceae</taxon>
        <taxon>Bacteroides</taxon>
    </lineage>
</organism>
<name>A0A413VIN1_9BACE</name>
<sequence>MGKYYFFAILLCSLTFSLKSQAAGFSGGKGTETEPYLIKTAQDLEDMADAITKDNQFADTYFQLANDIELEGTQFSIGSKSIPFKGSFDGNNKTISNLIVFPSGQNGAGLFGGTDLSAVIKNLTLASARIVSVGSEEAYYVAGICGYNKGKISNCIVKNSTIQGSKYVGGIAGNNIGGNIENCNFSGKASGGWWIGGIVGGMDKEYSLNTCGNITNCYNTGEIFGVKHVGGITGAFNNAGSLSQCYNMGSISISGGSEMGYDYETEAGVGGIAGFIASNAVIEKSVNFGKVESIQSATSSYVGGVVGRCYSAIVQKCYNTMPCKGNNYAYVGGIVGSYAGSSKLESCYTIAGGQSDYKAGMITPDPGSSLVASIKSCFYDKQMHRSAGGPGEGTLTKDMIGETLKEALGAEDWIYEEGMYPRLKGMETIPNAILTASPVICYSNADGSEFDRLDYLAHSISIPTGNSLSWKVDNTEYLKIENNQVTLLKRPTDELVSGTLTASLGDMNYSYPLSITADLGGDGSEGNPYQIKTAKQFSYFATMVAGGETYEGKYFKLINDLDMQGNKFTPSIPVGAKDNPFQGTFDGNKKVIDNFYYSTETTSAAGLFSYVGINGTIKDLTLGAGSYINGSMSIGGIVGQLGGVVYNCSNYAAIFGITGVGGIAGGSEYGANDGKIYNCYNAGKINSTRGNVGGIMGNNSALSINKCYNFGYVLVDGTGTNPTQAGGILGYTSKPVSDCINYGVVAHLFVDAATGNTKSVAGGIIGRTGGSKAAPAILKDCINVGSVIVTARGVAGAIAGTMAASDVLENCYYDSQMCTNGLVAEGATAVSTLDLTNGTALKDMSADTWRFANEQYPTLKDFAETDAAKLAATPVYLATGNNFSTISKSFKVGGSNETVWTSDNTTVAAINGKEVTITLPDETTQCNLTATYKNNSKTVCLFVLDKETGTGIEKMAVQTAFTVYANEEILTVENAANTYIRIFDASGKVCLQKEIINNIDNIQVPSAGLYIVKITKDQVSYTTKVVIE</sequence>
<dbReference type="Pfam" id="PF07581">
    <property type="entry name" value="Glug"/>
    <property type="match status" value="1"/>
</dbReference>
<dbReference type="InterPro" id="IPR026444">
    <property type="entry name" value="Secre_tail"/>
</dbReference>
<dbReference type="InterPro" id="IPR011493">
    <property type="entry name" value="GLUG"/>
</dbReference>
<gene>
    <name evidence="3" type="ORF">DW888_15720</name>
</gene>
<evidence type="ECO:0000256" key="1">
    <source>
        <dbReference type="SAM" id="SignalP"/>
    </source>
</evidence>
<protein>
    <submittedName>
        <fullName evidence="3">T9SS C-terminal target domain-containing protein</fullName>
    </submittedName>
</protein>
<evidence type="ECO:0000259" key="2">
    <source>
        <dbReference type="Pfam" id="PF07581"/>
    </source>
</evidence>
<keyword evidence="1" id="KW-0732">Signal</keyword>
<comment type="caution">
    <text evidence="3">The sequence shown here is derived from an EMBL/GenBank/DDBJ whole genome shotgun (WGS) entry which is preliminary data.</text>
</comment>